<dbReference type="PRINTS" id="PR00364">
    <property type="entry name" value="DISEASERSIST"/>
</dbReference>
<evidence type="ECO:0000259" key="6">
    <source>
        <dbReference type="PROSITE" id="PS51755"/>
    </source>
</evidence>
<dbReference type="InterPro" id="IPR019734">
    <property type="entry name" value="TPR_rpt"/>
</dbReference>
<dbReference type="SMART" id="SM00382">
    <property type="entry name" value="AAA"/>
    <property type="match status" value="1"/>
</dbReference>
<feature type="DNA-binding region" description="OmpR/PhoB-type" evidence="5">
    <location>
        <begin position="1"/>
        <end position="91"/>
    </location>
</feature>
<dbReference type="InterPro" id="IPR011990">
    <property type="entry name" value="TPR-like_helical_dom_sf"/>
</dbReference>
<dbReference type="InterPro" id="IPR016032">
    <property type="entry name" value="Sig_transdc_resp-reg_C-effctor"/>
</dbReference>
<keyword evidence="2" id="KW-0805">Transcription regulation</keyword>
<dbReference type="InterPro" id="IPR027417">
    <property type="entry name" value="P-loop_NTPase"/>
</dbReference>
<dbReference type="PROSITE" id="PS51755">
    <property type="entry name" value="OMPR_PHOB"/>
    <property type="match status" value="1"/>
</dbReference>
<dbReference type="SUPFAM" id="SSF48452">
    <property type="entry name" value="TPR-like"/>
    <property type="match status" value="3"/>
</dbReference>
<comment type="caution">
    <text evidence="7">The sequence shown here is derived from an EMBL/GenBank/DDBJ whole genome shotgun (WGS) entry which is preliminary data.</text>
</comment>
<dbReference type="Pfam" id="PF13374">
    <property type="entry name" value="TPR_10"/>
    <property type="match status" value="1"/>
</dbReference>
<accession>A0ABS5AJV2</accession>
<dbReference type="InterPro" id="IPR051677">
    <property type="entry name" value="AfsR-DnrI-RedD_regulator"/>
</dbReference>
<evidence type="ECO:0000256" key="2">
    <source>
        <dbReference type="ARBA" id="ARBA00023015"/>
    </source>
</evidence>
<sequence>MRFGVLGSVEVWRDGLALPPGPPRRRALLGVLLVDAGRPVPVDRLVKALWDASPPASARNAVHGQVAQLRKSLAGTGVELRTRPNGYQLLVDPQMVDLHRFRALVTEAGRPGQGEEQRAALLHDALRLWRGAPLADLRFDWVRQELAPSLEQELLDALEQRVEADLRLGAHHELVGELSSLVKEHPTRMRFWRLLMLALYHAGRQAEALRTYRTARGLFGAGVDKHLRELHQSILNGTPTRPSRVPDTPRPAGVCQLPPGTNAFVGRTGLLAGLDAVLTSGDRPSVAALSGPPGVGKTTLAVQWAHGARARFPDGQLYVNLRGYSTSPPMSPTEALARLLRGLGVRPEHVPADLAEQQALYHKALTGRRVLVVLDNTAGAAEVRPLLPTAPGTAALVTSRDRLRALAVPVLDVDVLPEADAVVLLGDVLGNELVHREPAAALELAALCARLPLALRIAGANFAGRPHASLGRYVTDLRAGNRLDALAVEGDSEAAVHAAFELSYRALPVPAQRLFRLLGLLPGADVGTGLVAVAAGLSEEDTWELLEVLLAANLVQSENGRWSCHDLLREYSVATAEDEDSPADRATALRRVYDHLADHAPSLVDTERPVLLAAAVSAAGHGLLEHSWRIATGMHDYFSARGTAAEAVAAAEAALAAAVRAGAPEAQARVHVLLGELHTRLGALRKGAEHQQSALRLSARLGDVPGEAAALDNLALIHWRLGEPAAARGYATRALALFRQVGDRRGEATALNNLGAVAQQDTRYADAIEHHERALSLGHPEARMMLGVALSSVGRQPEALAHLLEALARARAEGNRVSEAAVLSCVAAVHRDSGELAEAGRTAEQAVAVARELGDRRIEVNGLNIIALVHRRTGNPTVAEGYFQLAMRIAEEMDFRAGALHARLNLAALARETGCPTDGLAHAEAVLATVREHSLRFQEALVLMELAHIRLDLGEVLTAAALADESVTLSRQLGQVTMVGPSLIVRGLVHTKLGEHEQARAAWREAEHVLAGCGSAWHLARVRKLLAS</sequence>
<name>A0ABS5AJV2_9PSEU</name>
<evidence type="ECO:0000256" key="3">
    <source>
        <dbReference type="ARBA" id="ARBA00023125"/>
    </source>
</evidence>
<dbReference type="Pfam" id="PF13424">
    <property type="entry name" value="TPR_12"/>
    <property type="match status" value="2"/>
</dbReference>
<dbReference type="InterPro" id="IPR001867">
    <property type="entry name" value="OmpR/PhoB-type_DNA-bd"/>
</dbReference>
<dbReference type="CDD" id="cd15831">
    <property type="entry name" value="BTAD"/>
    <property type="match status" value="1"/>
</dbReference>
<dbReference type="InterPro" id="IPR036388">
    <property type="entry name" value="WH-like_DNA-bd_sf"/>
</dbReference>
<dbReference type="Proteomes" id="UP001519363">
    <property type="component" value="Unassembled WGS sequence"/>
</dbReference>
<proteinExistence type="inferred from homology"/>
<dbReference type="Gene3D" id="3.40.50.300">
    <property type="entry name" value="P-loop containing nucleotide triphosphate hydrolases"/>
    <property type="match status" value="1"/>
</dbReference>
<comment type="similarity">
    <text evidence="1">Belongs to the AfsR/DnrI/RedD regulatory family.</text>
</comment>
<dbReference type="GO" id="GO:0003677">
    <property type="term" value="F:DNA binding"/>
    <property type="evidence" value="ECO:0007669"/>
    <property type="project" value="UniProtKB-KW"/>
</dbReference>
<keyword evidence="8" id="KW-1185">Reference proteome</keyword>
<dbReference type="Gene3D" id="1.25.40.10">
    <property type="entry name" value="Tetratricopeptide repeat domain"/>
    <property type="match status" value="3"/>
</dbReference>
<feature type="domain" description="OmpR/PhoB-type" evidence="6">
    <location>
        <begin position="1"/>
        <end position="91"/>
    </location>
</feature>
<evidence type="ECO:0000313" key="7">
    <source>
        <dbReference type="EMBL" id="MBP2476846.1"/>
    </source>
</evidence>
<dbReference type="PANTHER" id="PTHR35807:SF1">
    <property type="entry name" value="TRANSCRIPTIONAL REGULATOR REDD"/>
    <property type="match status" value="1"/>
</dbReference>
<reference evidence="7 8" key="1">
    <citation type="submission" date="2021-03" db="EMBL/GenBank/DDBJ databases">
        <title>Sequencing the genomes of 1000 actinobacteria strains.</title>
        <authorList>
            <person name="Klenk H.-P."/>
        </authorList>
    </citation>
    <scope>NUCLEOTIDE SEQUENCE [LARGE SCALE GENOMIC DNA]</scope>
    <source>
        <strain evidence="7 8">DSM 44580</strain>
    </source>
</reference>
<dbReference type="RefSeq" id="WP_209707338.1">
    <property type="nucleotide sequence ID" value="NZ_JAGIOO010000001.1"/>
</dbReference>
<organism evidence="7 8">
    <name type="scientific">Crossiella equi</name>
    <dbReference type="NCBI Taxonomy" id="130796"/>
    <lineage>
        <taxon>Bacteria</taxon>
        <taxon>Bacillati</taxon>
        <taxon>Actinomycetota</taxon>
        <taxon>Actinomycetes</taxon>
        <taxon>Pseudonocardiales</taxon>
        <taxon>Pseudonocardiaceae</taxon>
        <taxon>Crossiella</taxon>
    </lineage>
</organism>
<evidence type="ECO:0000256" key="1">
    <source>
        <dbReference type="ARBA" id="ARBA00005820"/>
    </source>
</evidence>
<dbReference type="SMART" id="SM00028">
    <property type="entry name" value="TPR"/>
    <property type="match status" value="8"/>
</dbReference>
<dbReference type="SUPFAM" id="SSF46894">
    <property type="entry name" value="C-terminal effector domain of the bipartite response regulators"/>
    <property type="match status" value="1"/>
</dbReference>
<dbReference type="PANTHER" id="PTHR35807">
    <property type="entry name" value="TRANSCRIPTIONAL REGULATOR REDD-RELATED"/>
    <property type="match status" value="1"/>
</dbReference>
<keyword evidence="3 5" id="KW-0238">DNA-binding</keyword>
<dbReference type="SMART" id="SM01043">
    <property type="entry name" value="BTAD"/>
    <property type="match status" value="1"/>
</dbReference>
<evidence type="ECO:0000313" key="8">
    <source>
        <dbReference type="Proteomes" id="UP001519363"/>
    </source>
</evidence>
<gene>
    <name evidence="7" type="ORF">JOF53_005718</name>
</gene>
<dbReference type="EMBL" id="JAGIOO010000001">
    <property type="protein sequence ID" value="MBP2476846.1"/>
    <property type="molecule type" value="Genomic_DNA"/>
</dbReference>
<dbReference type="Pfam" id="PF03704">
    <property type="entry name" value="BTAD"/>
    <property type="match status" value="1"/>
</dbReference>
<dbReference type="Gene3D" id="1.10.10.10">
    <property type="entry name" value="Winged helix-like DNA-binding domain superfamily/Winged helix DNA-binding domain"/>
    <property type="match status" value="1"/>
</dbReference>
<protein>
    <submittedName>
        <fullName evidence="7">DNA-binding SARP family transcriptional activator/tetratricopeptide (TPR) repeat protein</fullName>
    </submittedName>
</protein>
<dbReference type="SUPFAM" id="SSF52540">
    <property type="entry name" value="P-loop containing nucleoside triphosphate hydrolases"/>
    <property type="match status" value="1"/>
</dbReference>
<dbReference type="InterPro" id="IPR005158">
    <property type="entry name" value="BTAD"/>
</dbReference>
<dbReference type="InterPro" id="IPR003593">
    <property type="entry name" value="AAA+_ATPase"/>
</dbReference>
<keyword evidence="4" id="KW-0804">Transcription</keyword>
<evidence type="ECO:0000256" key="5">
    <source>
        <dbReference type="PROSITE-ProRule" id="PRU01091"/>
    </source>
</evidence>
<dbReference type="SMART" id="SM00862">
    <property type="entry name" value="Trans_reg_C"/>
    <property type="match status" value="1"/>
</dbReference>
<evidence type="ECO:0000256" key="4">
    <source>
        <dbReference type="ARBA" id="ARBA00023163"/>
    </source>
</evidence>